<evidence type="ECO:0000313" key="2">
    <source>
        <dbReference type="EMBL" id="POO53751.1"/>
    </source>
</evidence>
<accession>A0AAE5S1A9</accession>
<gene>
    <name evidence="2" type="ORF">CPJ18_04850</name>
</gene>
<reference evidence="2 3" key="1">
    <citation type="journal article" date="2018" name="Syst. Appl. Microbiol.">
        <title>Agrobacterium rosae sp. nov., isolated from galls on different agricultural crops.</title>
        <authorList>
            <person name="Kuzmanovic N."/>
            <person name="Pulawska J."/>
            <person name="Smalla K."/>
            <person name="Nesme X."/>
        </authorList>
    </citation>
    <scope>NUCLEOTIDE SEQUENCE [LARGE SCALE GENOMIC DNA]</scope>
    <source>
        <strain evidence="2 3">NCPPB 1650</strain>
    </source>
</reference>
<evidence type="ECO:0000256" key="1">
    <source>
        <dbReference type="SAM" id="Phobius"/>
    </source>
</evidence>
<keyword evidence="1" id="KW-1133">Transmembrane helix</keyword>
<dbReference type="AlphaFoldDB" id="A0AAE5S1A9"/>
<name>A0AAE5S1A9_9HYPH</name>
<protein>
    <submittedName>
        <fullName evidence="2">Uncharacterized protein</fullName>
    </submittedName>
</protein>
<organism evidence="2 3">
    <name type="scientific">Agrobacterium rosae</name>
    <dbReference type="NCBI Taxonomy" id="1972867"/>
    <lineage>
        <taxon>Bacteria</taxon>
        <taxon>Pseudomonadati</taxon>
        <taxon>Pseudomonadota</taxon>
        <taxon>Alphaproteobacteria</taxon>
        <taxon>Hyphomicrobiales</taxon>
        <taxon>Rhizobiaceae</taxon>
        <taxon>Rhizobium/Agrobacterium group</taxon>
        <taxon>Agrobacterium</taxon>
    </lineage>
</organism>
<proteinExistence type="predicted"/>
<sequence length="64" mass="7504">MSGPEDPAGKTQRRRRAIWPWLVLFAITLLAIYAYGQAVTAWEGMVRTWRDLVQLFWWIIPDGQ</sequence>
<keyword evidence="1" id="KW-0472">Membrane</keyword>
<feature type="transmembrane region" description="Helical" evidence="1">
    <location>
        <begin position="18"/>
        <end position="36"/>
    </location>
</feature>
<comment type="caution">
    <text evidence="2">The sequence shown here is derived from an EMBL/GenBank/DDBJ whole genome shotgun (WGS) entry which is preliminary data.</text>
</comment>
<dbReference type="EMBL" id="NXEJ01000002">
    <property type="protein sequence ID" value="POO53751.1"/>
    <property type="molecule type" value="Genomic_DNA"/>
</dbReference>
<keyword evidence="1" id="KW-0812">Transmembrane</keyword>
<evidence type="ECO:0000313" key="3">
    <source>
        <dbReference type="Proteomes" id="UP000237447"/>
    </source>
</evidence>
<dbReference type="Proteomes" id="UP000237447">
    <property type="component" value="Unassembled WGS sequence"/>
</dbReference>